<comment type="similarity">
    <text evidence="2 9">Belongs to the sodium:solute symporter (SSF) (TC 2.A.21) family.</text>
</comment>
<dbReference type="Proteomes" id="UP001352223">
    <property type="component" value="Unassembled WGS sequence"/>
</dbReference>
<evidence type="ECO:0000256" key="6">
    <source>
        <dbReference type="ARBA" id="ARBA00022847"/>
    </source>
</evidence>
<gene>
    <name evidence="12" type="ORF">OKJ48_01150</name>
</gene>
<keyword evidence="7 11" id="KW-1133">Transmembrane helix</keyword>
<evidence type="ECO:0000256" key="5">
    <source>
        <dbReference type="ARBA" id="ARBA00022692"/>
    </source>
</evidence>
<organism evidence="12 13">
    <name type="scientific">Streptomyces kunmingensis</name>
    <dbReference type="NCBI Taxonomy" id="68225"/>
    <lineage>
        <taxon>Bacteria</taxon>
        <taxon>Bacillati</taxon>
        <taxon>Actinomycetota</taxon>
        <taxon>Actinomycetes</taxon>
        <taxon>Kitasatosporales</taxon>
        <taxon>Streptomycetaceae</taxon>
        <taxon>Streptomyces</taxon>
    </lineage>
</organism>
<name>A0ABU6C2N7_9ACTN</name>
<dbReference type="RefSeq" id="WP_411293595.1">
    <property type="nucleotide sequence ID" value="NZ_BAAATS010000022.1"/>
</dbReference>
<comment type="subcellular location">
    <subcellularLocation>
        <location evidence="1">Cell membrane</location>
        <topology evidence="1">Multi-pass membrane protein</topology>
    </subcellularLocation>
</comment>
<feature type="transmembrane region" description="Helical" evidence="11">
    <location>
        <begin position="354"/>
        <end position="374"/>
    </location>
</feature>
<dbReference type="EMBL" id="JAOZYB010000001">
    <property type="protein sequence ID" value="MEB3958872.1"/>
    <property type="molecule type" value="Genomic_DNA"/>
</dbReference>
<feature type="transmembrane region" description="Helical" evidence="11">
    <location>
        <begin position="386"/>
        <end position="413"/>
    </location>
</feature>
<feature type="transmembrane region" description="Helical" evidence="11">
    <location>
        <begin position="186"/>
        <end position="204"/>
    </location>
</feature>
<keyword evidence="6" id="KW-0769">Symport</keyword>
<feature type="transmembrane region" description="Helical" evidence="11">
    <location>
        <begin position="588"/>
        <end position="611"/>
    </location>
</feature>
<feature type="transmembrane region" description="Helical" evidence="11">
    <location>
        <begin position="265"/>
        <end position="283"/>
    </location>
</feature>
<feature type="transmembrane region" description="Helical" evidence="11">
    <location>
        <begin position="115"/>
        <end position="136"/>
    </location>
</feature>
<comment type="caution">
    <text evidence="12">The sequence shown here is derived from an EMBL/GenBank/DDBJ whole genome shotgun (WGS) entry which is preliminary data.</text>
</comment>
<feature type="transmembrane region" description="Helical" evidence="11">
    <location>
        <begin position="498"/>
        <end position="517"/>
    </location>
</feature>
<feature type="transmembrane region" description="Helical" evidence="11">
    <location>
        <begin position="143"/>
        <end position="166"/>
    </location>
</feature>
<reference evidence="12 13" key="1">
    <citation type="submission" date="2022-10" db="EMBL/GenBank/DDBJ databases">
        <authorList>
            <person name="Xie J."/>
            <person name="Shen N."/>
        </authorList>
    </citation>
    <scope>NUCLEOTIDE SEQUENCE [LARGE SCALE GENOMIC DNA]</scope>
    <source>
        <strain evidence="12 13">DSM 41681</strain>
    </source>
</reference>
<proteinExistence type="inferred from homology"/>
<dbReference type="PANTHER" id="PTHR48086">
    <property type="entry name" value="SODIUM/PROLINE SYMPORTER-RELATED"/>
    <property type="match status" value="1"/>
</dbReference>
<keyword evidence="3" id="KW-0813">Transport</keyword>
<evidence type="ECO:0000256" key="11">
    <source>
        <dbReference type="SAM" id="Phobius"/>
    </source>
</evidence>
<evidence type="ECO:0000256" key="8">
    <source>
        <dbReference type="ARBA" id="ARBA00023136"/>
    </source>
</evidence>
<feature type="transmembrane region" description="Helical" evidence="11">
    <location>
        <begin position="232"/>
        <end position="259"/>
    </location>
</feature>
<dbReference type="PANTHER" id="PTHR48086:SF6">
    <property type="entry name" value="CATION_ACETATE SYMPORTER ACTP"/>
    <property type="match status" value="1"/>
</dbReference>
<dbReference type="CDD" id="cd11480">
    <property type="entry name" value="SLC5sbd_u4"/>
    <property type="match status" value="1"/>
</dbReference>
<feature type="transmembrane region" description="Helical" evidence="11">
    <location>
        <begin position="523"/>
        <end position="544"/>
    </location>
</feature>
<dbReference type="InterPro" id="IPR038377">
    <property type="entry name" value="Na/Glc_symporter_sf"/>
</dbReference>
<evidence type="ECO:0000256" key="10">
    <source>
        <dbReference type="SAM" id="MobiDB-lite"/>
    </source>
</evidence>
<feature type="region of interest" description="Disordered" evidence="10">
    <location>
        <begin position="17"/>
        <end position="43"/>
    </location>
</feature>
<dbReference type="InterPro" id="IPR050277">
    <property type="entry name" value="Sodium:Solute_Symporter"/>
</dbReference>
<accession>A0ABU6C2N7</accession>
<protein>
    <submittedName>
        <fullName evidence="12">Cation acetate symporter</fullName>
    </submittedName>
</protein>
<keyword evidence="13" id="KW-1185">Reference proteome</keyword>
<dbReference type="PROSITE" id="PS50283">
    <property type="entry name" value="NA_SOLUT_SYMP_3"/>
    <property type="match status" value="1"/>
</dbReference>
<evidence type="ECO:0000256" key="4">
    <source>
        <dbReference type="ARBA" id="ARBA00022475"/>
    </source>
</evidence>
<dbReference type="InterPro" id="IPR001734">
    <property type="entry name" value="Na/solute_symporter"/>
</dbReference>
<evidence type="ECO:0000313" key="13">
    <source>
        <dbReference type="Proteomes" id="UP001352223"/>
    </source>
</evidence>
<evidence type="ECO:0000256" key="2">
    <source>
        <dbReference type="ARBA" id="ARBA00006434"/>
    </source>
</evidence>
<sequence>MDDGLLTAAHRMGLPTALLTPDNQVDGDRTHGAVTVPDGPLDERDSCAAAQRRRARAVHAPPERPRPLYAPSGGWCHARHVFRNTRNSALRHPAPPRPSLRAGAPTVTGGGGQPLAVVVFLGFVAVSLLLCGLAAADVDDPEHFYAGGSAAFGPVGGGLAIAGDYISAATLLSTTGAVALDGADGMLFAGATVLSLYLVMRFLGEPLRRSGVFTLGDLLTDRLGDPSVRRALGIASLVVLAPLLLVQLTTAGRIMAAMFGLPDGALNGCTVTGGALMICYAAFGGMRGVGYVQILKVGVTLTALLLLAGIVLARYGWSPPALFGAARDHSGAGADYARPGLHFGPSLAGRLDLIGFQTTLLVGAACLPHITMRLHPLRDARTARRAVAWAVGPVAVVCAGVVVAGLGACALIGRDAIRAADPGGATALLMVTGALDPVAGGARHSMLFAIVACAVFATTLAAVAGITLAAASSIARDFRARPAHGTGNRSAAREIRQARAAIVLVGAVTVVLSAVLADRGRLTLISLSFTVAASVLAPVLLYALFLPGYSATGVRWTVYGTLPLIVVLLVGSPAVTGSPVAVFPGHDIHWFPLQTPGLITIPVGFLLGLVGRTRSGPGATRSVRPVRSSSDV</sequence>
<evidence type="ECO:0000313" key="12">
    <source>
        <dbReference type="EMBL" id="MEB3958872.1"/>
    </source>
</evidence>
<keyword evidence="8 11" id="KW-0472">Membrane</keyword>
<evidence type="ECO:0000256" key="7">
    <source>
        <dbReference type="ARBA" id="ARBA00022989"/>
    </source>
</evidence>
<feature type="transmembrane region" description="Helical" evidence="11">
    <location>
        <begin position="556"/>
        <end position="576"/>
    </location>
</feature>
<evidence type="ECO:0000256" key="3">
    <source>
        <dbReference type="ARBA" id="ARBA00022448"/>
    </source>
</evidence>
<feature type="transmembrane region" description="Helical" evidence="11">
    <location>
        <begin position="446"/>
        <end position="471"/>
    </location>
</feature>
<dbReference type="Gene3D" id="1.20.1730.10">
    <property type="entry name" value="Sodium/glucose cotransporter"/>
    <property type="match status" value="1"/>
</dbReference>
<feature type="transmembrane region" description="Helical" evidence="11">
    <location>
        <begin position="295"/>
        <end position="317"/>
    </location>
</feature>
<evidence type="ECO:0000256" key="9">
    <source>
        <dbReference type="RuleBase" id="RU362091"/>
    </source>
</evidence>
<keyword evidence="4" id="KW-1003">Cell membrane</keyword>
<dbReference type="Pfam" id="PF00474">
    <property type="entry name" value="SSF"/>
    <property type="match status" value="1"/>
</dbReference>
<keyword evidence="5 11" id="KW-0812">Transmembrane</keyword>
<evidence type="ECO:0000256" key="1">
    <source>
        <dbReference type="ARBA" id="ARBA00004651"/>
    </source>
</evidence>